<dbReference type="InterPro" id="IPR012334">
    <property type="entry name" value="Pectin_lyas_fold"/>
</dbReference>
<proteinExistence type="predicted"/>
<evidence type="ECO:0000313" key="1">
    <source>
        <dbReference type="EMBL" id="MBR8668001.1"/>
    </source>
</evidence>
<protein>
    <recommendedName>
        <fullName evidence="2">Pectate lyase superfamily protein domain-containing protein</fullName>
    </recommendedName>
</protein>
<comment type="caution">
    <text evidence="1">The sequence shown here is derived from an EMBL/GenBank/DDBJ whole genome shotgun (WGS) entry which is preliminary data.</text>
</comment>
<dbReference type="InterPro" id="IPR011050">
    <property type="entry name" value="Pectin_lyase_fold/virulence"/>
</dbReference>
<reference evidence="1" key="1">
    <citation type="submission" date="2021-04" db="EMBL/GenBank/DDBJ databases">
        <title>Genomic analysis of electroactive and textile dye degrading Bacillus circulans strain: DC10 isolated from constructed wetland-microbial fuel cells treating textile dye wastewaters.</title>
        <authorList>
            <person name="Patel D.U."/>
            <person name="Desai C.R."/>
        </authorList>
    </citation>
    <scope>NUCLEOTIDE SEQUENCE</scope>
    <source>
        <strain evidence="1">DC10</strain>
    </source>
</reference>
<dbReference type="AlphaFoldDB" id="A0A941G8B7"/>
<name>A0A941G8B7_NIACI</name>
<gene>
    <name evidence="1" type="ORF">KD144_00485</name>
</gene>
<dbReference type="SUPFAM" id="SSF51126">
    <property type="entry name" value="Pectin lyase-like"/>
    <property type="match status" value="1"/>
</dbReference>
<organism evidence="1">
    <name type="scientific">Niallia circulans</name>
    <name type="common">Bacillus circulans</name>
    <dbReference type="NCBI Taxonomy" id="1397"/>
    <lineage>
        <taxon>Bacteria</taxon>
        <taxon>Bacillati</taxon>
        <taxon>Bacillota</taxon>
        <taxon>Bacilli</taxon>
        <taxon>Bacillales</taxon>
        <taxon>Bacillaceae</taxon>
        <taxon>Niallia</taxon>
    </lineage>
</organism>
<dbReference type="EMBL" id="JAGTPX010000001">
    <property type="protein sequence ID" value="MBR8668001.1"/>
    <property type="molecule type" value="Genomic_DNA"/>
</dbReference>
<accession>A0A941G8B7</accession>
<evidence type="ECO:0008006" key="2">
    <source>
        <dbReference type="Google" id="ProtNLM"/>
    </source>
</evidence>
<dbReference type="RefSeq" id="WP_212116636.1">
    <property type="nucleotide sequence ID" value="NZ_JAGTPX020000001.1"/>
</dbReference>
<sequence length="549" mass="59143">MINSIYDGLDAVNKETEVTSNKQTNLDATFEQLIINAGDSNAEVVAARHDNTNGETFDTLPKRLDATSAQLATMDDLLGDKNGFTDLNWITPDVISAILDARKFIMQLGVNVRMPPYNAPCNGSDDDAVIIRQALQDVGENGRVYMPKPSIAYRINSPVYYKSGQRIDSSPNTPVHDYTGDYAFQAIGGVRFADDAIKNIGLRNLNIMDKANGKGGVKLKNVYLVDLDFIKTSGYANSEAKTIHIDDFFQVNLRTVQVNANPNGHGIYVDTKTGNSGQLNLYNTIVQRCKRAMEIAGSGNLIDGITMIGGAFGNNYELGLKIGKNVYNVTMTGIHFENHDGVLYSGTTALDMTQSSGTAAEGVTIQNCFFINNKYGIVSNGTKRVVLLGNQFDGRSIAGSVAITQGANDAGWIIGPQYITGVTTDIIPNGVNHINLMKLKISSDGVIFPQANEAGIYSGAGSPEGVVQAEIGSIYLRTDGEYGRQFYNKGSGTGKTGWSLLTMQLPVFTNANRPGASTVKPGTQIWNSDDKAPNYSDGSIWLDAMGNIT</sequence>
<dbReference type="Gene3D" id="2.160.20.10">
    <property type="entry name" value="Single-stranded right-handed beta-helix, Pectin lyase-like"/>
    <property type="match status" value="1"/>
</dbReference>